<feature type="domain" description="Serine aminopeptidase S33" evidence="1">
    <location>
        <begin position="25"/>
        <end position="271"/>
    </location>
</feature>
<dbReference type="Gene3D" id="3.40.50.1820">
    <property type="entry name" value="alpha/beta hydrolase"/>
    <property type="match status" value="1"/>
</dbReference>
<reference evidence="2" key="1">
    <citation type="journal article" date="2020" name="Nature">
        <title>Giant virus diversity and host interactions through global metagenomics.</title>
        <authorList>
            <person name="Schulz F."/>
            <person name="Roux S."/>
            <person name="Paez-Espino D."/>
            <person name="Jungbluth S."/>
            <person name="Walsh D.A."/>
            <person name="Denef V.J."/>
            <person name="McMahon K.D."/>
            <person name="Konstantinidis K.T."/>
            <person name="Eloe-Fadrosh E.A."/>
            <person name="Kyrpides N.C."/>
            <person name="Woyke T."/>
        </authorList>
    </citation>
    <scope>NUCLEOTIDE SEQUENCE</scope>
    <source>
        <strain evidence="2">GVMAG-M-3300025860-12</strain>
    </source>
</reference>
<dbReference type="EMBL" id="MN740325">
    <property type="protein sequence ID" value="QHU00264.1"/>
    <property type="molecule type" value="Genomic_DNA"/>
</dbReference>
<dbReference type="InterPro" id="IPR029058">
    <property type="entry name" value="AB_hydrolase_fold"/>
</dbReference>
<sequence>MNIIEFNILKNNNVKLNVLTHKLDNPKYIVIHLHGLHSSFQSNYESPDCFKNRIEILKENSILSYGLEFSGHGKSEGKKASVKCIDDLLADVDSLVKYIKLYHDINDRKKNHIPIYLLAESFGGSVAIKYSYIYNNISGLILLSPLCGFSTVINNCSVTLLKWLSYVYPNLDLNKINIKKELLTISKEYEKSKIDNQYNFTDRLTLCSIRECYLFINWLKTNRSRLNIPLLIFHSENDSVTNFKATEKFFNKCLSSDKELVKFQNNVHSLLIPHSDNDRTPNYILNKIKCWIQDINYKKI</sequence>
<proteinExistence type="predicted"/>
<evidence type="ECO:0000313" key="2">
    <source>
        <dbReference type="EMBL" id="QHU00264.1"/>
    </source>
</evidence>
<dbReference type="PANTHER" id="PTHR11614">
    <property type="entry name" value="PHOSPHOLIPASE-RELATED"/>
    <property type="match status" value="1"/>
</dbReference>
<organism evidence="2">
    <name type="scientific">viral metagenome</name>
    <dbReference type="NCBI Taxonomy" id="1070528"/>
    <lineage>
        <taxon>unclassified sequences</taxon>
        <taxon>metagenomes</taxon>
        <taxon>organismal metagenomes</taxon>
    </lineage>
</organism>
<dbReference type="InterPro" id="IPR022742">
    <property type="entry name" value="Hydrolase_4"/>
</dbReference>
<evidence type="ECO:0000259" key="1">
    <source>
        <dbReference type="Pfam" id="PF12146"/>
    </source>
</evidence>
<dbReference type="InterPro" id="IPR051044">
    <property type="entry name" value="MAG_DAG_Lipase"/>
</dbReference>
<dbReference type="SUPFAM" id="SSF53474">
    <property type="entry name" value="alpha/beta-Hydrolases"/>
    <property type="match status" value="1"/>
</dbReference>
<dbReference type="Pfam" id="PF12146">
    <property type="entry name" value="Hydrolase_4"/>
    <property type="match status" value="1"/>
</dbReference>
<accession>A0A6C0J9H4</accession>
<name>A0A6C0J9H4_9ZZZZ</name>
<dbReference type="AlphaFoldDB" id="A0A6C0J9H4"/>
<protein>
    <recommendedName>
        <fullName evidence="1">Serine aminopeptidase S33 domain-containing protein</fullName>
    </recommendedName>
</protein>